<comment type="caution">
    <text evidence="3">The sequence shown here is derived from an EMBL/GenBank/DDBJ whole genome shotgun (WGS) entry which is preliminary data.</text>
</comment>
<feature type="region of interest" description="Disordered" evidence="1">
    <location>
        <begin position="110"/>
        <end position="160"/>
    </location>
</feature>
<dbReference type="OrthoDB" id="5409186at2759"/>
<protein>
    <recommendedName>
        <fullName evidence="5">Prp 4 CRoW domain-containing protein</fullName>
    </recommendedName>
</protein>
<dbReference type="AlphaFoldDB" id="A0A1J9Q0L6"/>
<dbReference type="VEuPathDB" id="FungiDB:AJ78_05855"/>
<accession>A0A1J9Q0L6</accession>
<dbReference type="EMBL" id="LGRN01000275">
    <property type="protein sequence ID" value="OJD13723.1"/>
    <property type="molecule type" value="Genomic_DNA"/>
</dbReference>
<organism evidence="3 4">
    <name type="scientific">Emergomyces pasteurianus Ep9510</name>
    <dbReference type="NCBI Taxonomy" id="1447872"/>
    <lineage>
        <taxon>Eukaryota</taxon>
        <taxon>Fungi</taxon>
        <taxon>Dikarya</taxon>
        <taxon>Ascomycota</taxon>
        <taxon>Pezizomycotina</taxon>
        <taxon>Eurotiomycetes</taxon>
        <taxon>Eurotiomycetidae</taxon>
        <taxon>Onygenales</taxon>
        <taxon>Ajellomycetaceae</taxon>
        <taxon>Emergomyces</taxon>
    </lineage>
</organism>
<gene>
    <name evidence="3" type="ORF">AJ78_05855</name>
</gene>
<feature type="chain" id="PRO_5012792089" description="Prp 4 CRoW domain-containing protein" evidence="2">
    <location>
        <begin position="16"/>
        <end position="180"/>
    </location>
</feature>
<proteinExistence type="predicted"/>
<evidence type="ECO:0008006" key="5">
    <source>
        <dbReference type="Google" id="ProtNLM"/>
    </source>
</evidence>
<name>A0A1J9Q0L6_9EURO</name>
<keyword evidence="4" id="KW-1185">Reference proteome</keyword>
<evidence type="ECO:0000313" key="4">
    <source>
        <dbReference type="Proteomes" id="UP000182235"/>
    </source>
</evidence>
<evidence type="ECO:0000256" key="2">
    <source>
        <dbReference type="SAM" id="SignalP"/>
    </source>
</evidence>
<evidence type="ECO:0000256" key="1">
    <source>
        <dbReference type="SAM" id="MobiDB-lite"/>
    </source>
</evidence>
<sequence length="180" mass="18115">MHISSILLIASTASAIVFQPNHRMASMALGKLESRQFKMCKPIKPPYSCEKSCGEGYEACGSFPDCYDPSKGESCCTDGSYCPEGFFCTDSGCCPAGKSLSECNASVSLTASPTTSPTPSPGSGGDDDLPTSPTPSASSEGGYGATPTGPPASSPTPGVASKIGAQTGLIVAGLGLLTLL</sequence>
<feature type="signal peptide" evidence="2">
    <location>
        <begin position="1"/>
        <end position="15"/>
    </location>
</feature>
<evidence type="ECO:0000313" key="3">
    <source>
        <dbReference type="EMBL" id="OJD13723.1"/>
    </source>
</evidence>
<reference evidence="3 4" key="1">
    <citation type="submission" date="2015-07" db="EMBL/GenBank/DDBJ databases">
        <title>Emmonsia species relationships and genome sequence.</title>
        <authorList>
            <consortium name="The Broad Institute Genomics Platform"/>
            <person name="Cuomo C.A."/>
            <person name="Munoz J.F."/>
            <person name="Imamovic A."/>
            <person name="Priest M.E."/>
            <person name="Young S."/>
            <person name="Clay O.K."/>
            <person name="McEwen J.G."/>
        </authorList>
    </citation>
    <scope>NUCLEOTIDE SEQUENCE [LARGE SCALE GENOMIC DNA]</scope>
    <source>
        <strain evidence="3 4">UAMH 9510</strain>
    </source>
</reference>
<dbReference type="STRING" id="1447872.A0A1J9Q0L6"/>
<dbReference type="Proteomes" id="UP000182235">
    <property type="component" value="Unassembled WGS sequence"/>
</dbReference>
<keyword evidence="2" id="KW-0732">Signal</keyword>